<evidence type="ECO:0000313" key="3">
    <source>
        <dbReference type="Proteomes" id="UP000229757"/>
    </source>
</evidence>
<reference evidence="2 3" key="1">
    <citation type="journal article" date="2017" name="Environ. Microbiol.">
        <title>Genomic and physiological analyses of 'Reinekea forsetii' reveal a versatile opportunistic lifestyle during spring algae blooms.</title>
        <authorList>
            <person name="Avci B."/>
            <person name="Hahnke R.L."/>
            <person name="Chafee M."/>
            <person name="Fischer T."/>
            <person name="Gruber-Vodicka H."/>
            <person name="Tegetmeyer H.E."/>
            <person name="Harder J."/>
            <person name="Fuchs B.M."/>
            <person name="Amann R.I."/>
            <person name="Teeling H."/>
        </authorList>
    </citation>
    <scope>NUCLEOTIDE SEQUENCE [LARGE SCALE GENOMIC DNA]</scope>
    <source>
        <strain evidence="2 3">Hel1_31_D35</strain>
    </source>
</reference>
<dbReference type="RefSeq" id="WP_100256241.1">
    <property type="nucleotide sequence ID" value="NZ_CP011797.1"/>
</dbReference>
<dbReference type="PANTHER" id="PTHR43072:SF60">
    <property type="entry name" value="L-2,4-DIAMINOBUTYRIC ACID ACETYLTRANSFERASE"/>
    <property type="match status" value="1"/>
</dbReference>
<sequence>MTTVKLLEPGYSSAYREIILEALKEYPEFFGSGYEQQLNLEKMYFERLIEEKSEKGLMVGAYYDGELVGICGVTFETEVLPNAGEIIQMYVKADHQSQGVGKKLMRHIQDACATKDVSVLLLEVVRENPGAIKVYEQSGYILNESLGDDPNAVFMTMAVNQ</sequence>
<name>A0A2K8KLW1_9GAMM</name>
<dbReference type="Proteomes" id="UP000229757">
    <property type="component" value="Chromosome"/>
</dbReference>
<dbReference type="GO" id="GO:0016747">
    <property type="term" value="F:acyltransferase activity, transferring groups other than amino-acyl groups"/>
    <property type="evidence" value="ECO:0007669"/>
    <property type="project" value="InterPro"/>
</dbReference>
<dbReference type="SUPFAM" id="SSF55729">
    <property type="entry name" value="Acyl-CoA N-acyltransferases (Nat)"/>
    <property type="match status" value="1"/>
</dbReference>
<dbReference type="CDD" id="cd04301">
    <property type="entry name" value="NAT_SF"/>
    <property type="match status" value="1"/>
</dbReference>
<dbReference type="EMBL" id="CP011797">
    <property type="protein sequence ID" value="ATX75858.1"/>
    <property type="molecule type" value="Genomic_DNA"/>
</dbReference>
<organism evidence="2 3">
    <name type="scientific">Reinekea forsetii</name>
    <dbReference type="NCBI Taxonomy" id="1336806"/>
    <lineage>
        <taxon>Bacteria</taxon>
        <taxon>Pseudomonadati</taxon>
        <taxon>Pseudomonadota</taxon>
        <taxon>Gammaproteobacteria</taxon>
        <taxon>Oceanospirillales</taxon>
        <taxon>Saccharospirillaceae</taxon>
        <taxon>Reinekea</taxon>
    </lineage>
</organism>
<evidence type="ECO:0000259" key="1">
    <source>
        <dbReference type="PROSITE" id="PS51186"/>
    </source>
</evidence>
<evidence type="ECO:0000313" key="2">
    <source>
        <dbReference type="EMBL" id="ATX75858.1"/>
    </source>
</evidence>
<dbReference type="InterPro" id="IPR016181">
    <property type="entry name" value="Acyl_CoA_acyltransferase"/>
</dbReference>
<dbReference type="OrthoDB" id="9799092at2"/>
<dbReference type="PROSITE" id="PS51186">
    <property type="entry name" value="GNAT"/>
    <property type="match status" value="1"/>
</dbReference>
<keyword evidence="3" id="KW-1185">Reference proteome</keyword>
<dbReference type="PANTHER" id="PTHR43072">
    <property type="entry name" value="N-ACETYLTRANSFERASE"/>
    <property type="match status" value="1"/>
</dbReference>
<protein>
    <submittedName>
        <fullName evidence="2">N-acetyltransferase, GNAT family</fullName>
    </submittedName>
</protein>
<feature type="domain" description="N-acetyltransferase" evidence="1">
    <location>
        <begin position="13"/>
        <end position="160"/>
    </location>
</feature>
<dbReference type="KEGG" id="rfo:REIFOR_00690"/>
<dbReference type="AlphaFoldDB" id="A0A2K8KLW1"/>
<keyword evidence="2" id="KW-0808">Transferase</keyword>
<dbReference type="Gene3D" id="3.40.630.30">
    <property type="match status" value="1"/>
</dbReference>
<dbReference type="Pfam" id="PF00583">
    <property type="entry name" value="Acetyltransf_1"/>
    <property type="match status" value="1"/>
</dbReference>
<dbReference type="InterPro" id="IPR000182">
    <property type="entry name" value="GNAT_dom"/>
</dbReference>
<accession>A0A2K8KLW1</accession>
<proteinExistence type="predicted"/>
<gene>
    <name evidence="2" type="ORF">REIFOR_00690</name>
</gene>